<organism evidence="1">
    <name type="scientific">marine sediment metagenome</name>
    <dbReference type="NCBI Taxonomy" id="412755"/>
    <lineage>
        <taxon>unclassified sequences</taxon>
        <taxon>metagenomes</taxon>
        <taxon>ecological metagenomes</taxon>
    </lineage>
</organism>
<dbReference type="AlphaFoldDB" id="A0A0F9W9I7"/>
<sequence length="403" mass="44106">MPTLLPSRARRLVNAGFLALTVSALAACGVEELPENPLAGQLDMPRTVAWSAYPTGTGGYSQAVAIGNILQRQYGVNLRVVPGRNDVSRLATLNAGRVHMSAGGSEAVYAQEGILNFASRIWGPQPIRAVLSNYSTSCSFSLATAADAEIREVEDIRGKRVTWVQGAPSLNNALTALLSYANLTWDDVEMVEVGGYNASIDAVINNRADVAGGACNSPPFLRLETSPRGLFWVEFPPDDADAVQRVRRRLPWYVPHVATEGPAIDEETGINVFTSAYPLLVAMDDADTDMVYGMTKVIALHYDEYRNSAPGANGWRIHGQQLANAFIPYHEGAIRYFKEIGIWTPEAEANQQANLTRQQVLMQAWQEYNVSAPEDRAAFEAGWLEYREQRLAELGMVTLADTQ</sequence>
<dbReference type="NCBIfam" id="TIGR02122">
    <property type="entry name" value="TRAP_TAXI"/>
    <property type="match status" value="1"/>
</dbReference>
<evidence type="ECO:0000313" key="1">
    <source>
        <dbReference type="EMBL" id="KKO08978.1"/>
    </source>
</evidence>
<proteinExistence type="predicted"/>
<dbReference type="Pfam" id="PF16868">
    <property type="entry name" value="NMT1_3"/>
    <property type="match status" value="1"/>
</dbReference>
<dbReference type="EMBL" id="LAZR01000008">
    <property type="protein sequence ID" value="KKO08978.1"/>
    <property type="molecule type" value="Genomic_DNA"/>
</dbReference>
<dbReference type="InterPro" id="IPR011852">
    <property type="entry name" value="TRAP_TAXI"/>
</dbReference>
<protein>
    <submittedName>
        <fullName evidence="1">Uncharacterized protein</fullName>
    </submittedName>
</protein>
<dbReference type="SUPFAM" id="SSF53850">
    <property type="entry name" value="Periplasmic binding protein-like II"/>
    <property type="match status" value="1"/>
</dbReference>
<reference evidence="1" key="1">
    <citation type="journal article" date="2015" name="Nature">
        <title>Complex archaea that bridge the gap between prokaryotes and eukaryotes.</title>
        <authorList>
            <person name="Spang A."/>
            <person name="Saw J.H."/>
            <person name="Jorgensen S.L."/>
            <person name="Zaremba-Niedzwiedzka K."/>
            <person name="Martijn J."/>
            <person name="Lind A.E."/>
            <person name="van Eijk R."/>
            <person name="Schleper C."/>
            <person name="Guy L."/>
            <person name="Ettema T.J."/>
        </authorList>
    </citation>
    <scope>NUCLEOTIDE SEQUENCE</scope>
</reference>
<dbReference type="PANTHER" id="PTHR42941">
    <property type="entry name" value="SLL1037 PROTEIN"/>
    <property type="match status" value="1"/>
</dbReference>
<comment type="caution">
    <text evidence="1">The sequence shown here is derived from an EMBL/GenBank/DDBJ whole genome shotgun (WGS) entry which is preliminary data.</text>
</comment>
<dbReference type="PANTHER" id="PTHR42941:SF1">
    <property type="entry name" value="SLL1037 PROTEIN"/>
    <property type="match status" value="1"/>
</dbReference>
<dbReference type="Gene3D" id="3.40.190.10">
    <property type="entry name" value="Periplasmic binding protein-like II"/>
    <property type="match status" value="2"/>
</dbReference>
<accession>A0A0F9W9I7</accession>
<gene>
    <name evidence="1" type="ORF">LCGC14_0040970</name>
</gene>
<name>A0A0F9W9I7_9ZZZZ</name>